<dbReference type="Pfam" id="PF13565">
    <property type="entry name" value="HTH_32"/>
    <property type="match status" value="1"/>
</dbReference>
<gene>
    <name evidence="2" type="ORF">PQG83_13565</name>
</gene>
<proteinExistence type="predicted"/>
<protein>
    <submittedName>
        <fullName evidence="2">Helix-turn-helix domain-containing protein</fullName>
    </submittedName>
</protein>
<sequence length="155" mass="17705">MRPKGSAAKLESRRRLAASLLARGRGIREVARTIGAAPSSVKRWKDALEQGGKNALKSKPHTGRPSRLSPKQRQHLLLMLQRGPQAAKMRGDHWTCRLIGRMIRQCFGVKYHPDHVSRILRGLGWKNKMKISPIKKNSRTTQPRLRRSGQSRRHR</sequence>
<organism evidence="2 3">
    <name type="scientific">Candidatus Nitrospira neomarina</name>
    <dbReference type="NCBI Taxonomy" id="3020899"/>
    <lineage>
        <taxon>Bacteria</taxon>
        <taxon>Pseudomonadati</taxon>
        <taxon>Nitrospirota</taxon>
        <taxon>Nitrospiria</taxon>
        <taxon>Nitrospirales</taxon>
        <taxon>Nitrospiraceae</taxon>
        <taxon>Nitrospira</taxon>
    </lineage>
</organism>
<dbReference type="InterPro" id="IPR009057">
    <property type="entry name" value="Homeodomain-like_sf"/>
</dbReference>
<evidence type="ECO:0000313" key="3">
    <source>
        <dbReference type="Proteomes" id="UP001302494"/>
    </source>
</evidence>
<accession>A0AA96GKN2</accession>
<feature type="compositionally biased region" description="Basic residues" evidence="1">
    <location>
        <begin position="144"/>
        <end position="155"/>
    </location>
</feature>
<evidence type="ECO:0000256" key="1">
    <source>
        <dbReference type="SAM" id="MobiDB-lite"/>
    </source>
</evidence>
<keyword evidence="3" id="KW-1185">Reference proteome</keyword>
<dbReference type="EMBL" id="CP116968">
    <property type="protein sequence ID" value="WNM60783.1"/>
    <property type="molecule type" value="Genomic_DNA"/>
</dbReference>
<dbReference type="RefSeq" id="WP_312741998.1">
    <property type="nucleotide sequence ID" value="NZ_CP116968.1"/>
</dbReference>
<reference evidence="2 3" key="1">
    <citation type="submission" date="2023-01" db="EMBL/GenBank/DDBJ databases">
        <title>Cultivation and genomic characterization of new, ubiquitous marine nitrite-oxidizing bacteria from the Nitrospirales.</title>
        <authorList>
            <person name="Mueller A.J."/>
            <person name="Daebeler A."/>
            <person name="Herbold C.W."/>
            <person name="Kirkegaard R.H."/>
            <person name="Daims H."/>
        </authorList>
    </citation>
    <scope>NUCLEOTIDE SEQUENCE [LARGE SCALE GENOMIC DNA]</scope>
    <source>
        <strain evidence="2 3">DK</strain>
    </source>
</reference>
<feature type="compositionally biased region" description="Basic residues" evidence="1">
    <location>
        <begin position="56"/>
        <end position="71"/>
    </location>
</feature>
<feature type="region of interest" description="Disordered" evidence="1">
    <location>
        <begin position="130"/>
        <end position="155"/>
    </location>
</feature>
<dbReference type="SUPFAM" id="SSF46689">
    <property type="entry name" value="Homeodomain-like"/>
    <property type="match status" value="1"/>
</dbReference>
<dbReference type="Proteomes" id="UP001302494">
    <property type="component" value="Chromosome"/>
</dbReference>
<name>A0AA96GKN2_9BACT</name>
<dbReference type="KEGG" id="nneo:PQG83_13565"/>
<evidence type="ECO:0000313" key="2">
    <source>
        <dbReference type="EMBL" id="WNM60783.1"/>
    </source>
</evidence>
<dbReference type="AlphaFoldDB" id="A0AA96GKN2"/>
<feature type="region of interest" description="Disordered" evidence="1">
    <location>
        <begin position="49"/>
        <end position="71"/>
    </location>
</feature>